<comment type="caution">
    <text evidence="2">The sequence shown here is derived from an EMBL/GenBank/DDBJ whole genome shotgun (WGS) entry which is preliminary data.</text>
</comment>
<protein>
    <submittedName>
        <fullName evidence="2">Uncharacterized protein</fullName>
    </submittedName>
</protein>
<gene>
    <name evidence="2" type="ORF">E2C01_096551</name>
</gene>
<proteinExistence type="predicted"/>
<dbReference type="Proteomes" id="UP000324222">
    <property type="component" value="Unassembled WGS sequence"/>
</dbReference>
<sequence length="85" mass="9347">MDIRSIKSVAEEEEGKAGGTAEVDGCRENGREENKARDETVGEEKEEIGGIGVFIEVRGSEATCKRYTEMRMGSGEEEASNVRIY</sequence>
<dbReference type="EMBL" id="VSRR010125524">
    <property type="protein sequence ID" value="MPD01040.1"/>
    <property type="molecule type" value="Genomic_DNA"/>
</dbReference>
<feature type="compositionally biased region" description="Basic and acidic residues" evidence="1">
    <location>
        <begin position="24"/>
        <end position="43"/>
    </location>
</feature>
<reference evidence="2 3" key="1">
    <citation type="submission" date="2019-05" db="EMBL/GenBank/DDBJ databases">
        <title>Another draft genome of Portunus trituberculatus and its Hox gene families provides insights of decapod evolution.</title>
        <authorList>
            <person name="Jeong J.-H."/>
            <person name="Song I."/>
            <person name="Kim S."/>
            <person name="Choi T."/>
            <person name="Kim D."/>
            <person name="Ryu S."/>
            <person name="Kim W."/>
        </authorList>
    </citation>
    <scope>NUCLEOTIDE SEQUENCE [LARGE SCALE GENOMIC DNA]</scope>
    <source>
        <tissue evidence="2">Muscle</tissue>
    </source>
</reference>
<dbReference type="AlphaFoldDB" id="A0A5B7K214"/>
<evidence type="ECO:0000256" key="1">
    <source>
        <dbReference type="SAM" id="MobiDB-lite"/>
    </source>
</evidence>
<name>A0A5B7K214_PORTR</name>
<accession>A0A5B7K214</accession>
<evidence type="ECO:0000313" key="2">
    <source>
        <dbReference type="EMBL" id="MPD01040.1"/>
    </source>
</evidence>
<keyword evidence="3" id="KW-1185">Reference proteome</keyword>
<organism evidence="2 3">
    <name type="scientific">Portunus trituberculatus</name>
    <name type="common">Swimming crab</name>
    <name type="synonym">Neptunus trituberculatus</name>
    <dbReference type="NCBI Taxonomy" id="210409"/>
    <lineage>
        <taxon>Eukaryota</taxon>
        <taxon>Metazoa</taxon>
        <taxon>Ecdysozoa</taxon>
        <taxon>Arthropoda</taxon>
        <taxon>Crustacea</taxon>
        <taxon>Multicrustacea</taxon>
        <taxon>Malacostraca</taxon>
        <taxon>Eumalacostraca</taxon>
        <taxon>Eucarida</taxon>
        <taxon>Decapoda</taxon>
        <taxon>Pleocyemata</taxon>
        <taxon>Brachyura</taxon>
        <taxon>Eubrachyura</taxon>
        <taxon>Portunoidea</taxon>
        <taxon>Portunidae</taxon>
        <taxon>Portuninae</taxon>
        <taxon>Portunus</taxon>
    </lineage>
</organism>
<feature type="region of interest" description="Disordered" evidence="1">
    <location>
        <begin position="1"/>
        <end position="46"/>
    </location>
</feature>
<evidence type="ECO:0000313" key="3">
    <source>
        <dbReference type="Proteomes" id="UP000324222"/>
    </source>
</evidence>